<dbReference type="Proteomes" id="UP000688137">
    <property type="component" value="Unassembled WGS sequence"/>
</dbReference>
<proteinExistence type="predicted"/>
<feature type="region of interest" description="Disordered" evidence="1">
    <location>
        <begin position="136"/>
        <end position="220"/>
    </location>
</feature>
<evidence type="ECO:0000313" key="2">
    <source>
        <dbReference type="EMBL" id="CAD8078733.1"/>
    </source>
</evidence>
<feature type="region of interest" description="Disordered" evidence="1">
    <location>
        <begin position="238"/>
        <end position="277"/>
    </location>
</feature>
<protein>
    <submittedName>
        <fullName evidence="2">Uncharacterized protein</fullName>
    </submittedName>
</protein>
<dbReference type="AlphaFoldDB" id="A0A8S1MNG9"/>
<name>A0A8S1MNG9_PARPR</name>
<feature type="compositionally biased region" description="Polar residues" evidence="1">
    <location>
        <begin position="149"/>
        <end position="188"/>
    </location>
</feature>
<evidence type="ECO:0000256" key="1">
    <source>
        <dbReference type="SAM" id="MobiDB-lite"/>
    </source>
</evidence>
<organism evidence="2 3">
    <name type="scientific">Paramecium primaurelia</name>
    <dbReference type="NCBI Taxonomy" id="5886"/>
    <lineage>
        <taxon>Eukaryota</taxon>
        <taxon>Sar</taxon>
        <taxon>Alveolata</taxon>
        <taxon>Ciliophora</taxon>
        <taxon>Intramacronucleata</taxon>
        <taxon>Oligohymenophorea</taxon>
        <taxon>Peniculida</taxon>
        <taxon>Parameciidae</taxon>
        <taxon>Paramecium</taxon>
    </lineage>
</organism>
<dbReference type="OMA" id="CIIRDIQ"/>
<gene>
    <name evidence="2" type="ORF">PPRIM_AZ9-3.1.T0600223</name>
</gene>
<sequence length="301" mass="35610">MNDNHETFFFTQKQKRRIHEQDYAMKVVSHTKVDKETIQLSESLFNAKITAKQSSCIIRDIQRSVQQKIKFYDDYLRNSDSFRKQTDRKSLSPDIIKPKCIEQLLQSQNQHVSEQQITVRPNHNNNNQQSIQIPIQSSNSVQQSRKSQKQYTQSISPTKKQSQNPQRKKTTNNSSPQIKPKSNSQYVQQKERQTYYSKISTKEQEQKEQEIIQTTNRAQTSRTTAIAERNEEWKQKLKNKMDNQQKKQKQKQMADCTFKPRINNNQSNGKKYQKSASKEFQTEIKELMHLIDNQSHVKIKQ</sequence>
<keyword evidence="3" id="KW-1185">Reference proteome</keyword>
<feature type="compositionally biased region" description="Polar residues" evidence="1">
    <location>
        <begin position="262"/>
        <end position="275"/>
    </location>
</feature>
<comment type="caution">
    <text evidence="2">The sequence shown here is derived from an EMBL/GenBank/DDBJ whole genome shotgun (WGS) entry which is preliminary data.</text>
</comment>
<evidence type="ECO:0000313" key="3">
    <source>
        <dbReference type="Proteomes" id="UP000688137"/>
    </source>
</evidence>
<feature type="compositionally biased region" description="Basic and acidic residues" evidence="1">
    <location>
        <begin position="200"/>
        <end position="210"/>
    </location>
</feature>
<reference evidence="2" key="1">
    <citation type="submission" date="2021-01" db="EMBL/GenBank/DDBJ databases">
        <authorList>
            <consortium name="Genoscope - CEA"/>
            <person name="William W."/>
        </authorList>
    </citation>
    <scope>NUCLEOTIDE SEQUENCE</scope>
</reference>
<dbReference type="EMBL" id="CAJJDM010000061">
    <property type="protein sequence ID" value="CAD8078733.1"/>
    <property type="molecule type" value="Genomic_DNA"/>
</dbReference>
<accession>A0A8S1MNG9</accession>